<gene>
    <name evidence="2" type="ORF">M514_15349</name>
</gene>
<accession>A0A085NSR7</accession>
<dbReference type="Proteomes" id="UP000030758">
    <property type="component" value="Unassembled WGS sequence"/>
</dbReference>
<feature type="transmembrane region" description="Helical" evidence="1">
    <location>
        <begin position="118"/>
        <end position="139"/>
    </location>
</feature>
<sequence>MSLETYAFRVVSRIPFRLGHIAFFRPVALFIASSEVLFSGDRWFRWAFARFVHLMTYSIILCGTILPLVLIGSPTLFHTCRTIICNLGHAALPVGLTVIASLAEQSCTNGTHWIRRNVFGGLVETCAFGVVFRIPFRLWSHSIFWTRRSLYRY</sequence>
<dbReference type="AlphaFoldDB" id="A0A085NSR7"/>
<organism evidence="2">
    <name type="scientific">Trichuris suis</name>
    <name type="common">pig whipworm</name>
    <dbReference type="NCBI Taxonomy" id="68888"/>
    <lineage>
        <taxon>Eukaryota</taxon>
        <taxon>Metazoa</taxon>
        <taxon>Ecdysozoa</taxon>
        <taxon>Nematoda</taxon>
        <taxon>Enoplea</taxon>
        <taxon>Dorylaimia</taxon>
        <taxon>Trichinellida</taxon>
        <taxon>Trichuridae</taxon>
        <taxon>Trichuris</taxon>
    </lineage>
</organism>
<protein>
    <submittedName>
        <fullName evidence="2">Uncharacterized protein</fullName>
    </submittedName>
</protein>
<proteinExistence type="predicted"/>
<evidence type="ECO:0000256" key="1">
    <source>
        <dbReference type="SAM" id="Phobius"/>
    </source>
</evidence>
<feature type="transmembrane region" description="Helical" evidence="1">
    <location>
        <begin position="51"/>
        <end position="71"/>
    </location>
</feature>
<keyword evidence="1" id="KW-1133">Transmembrane helix</keyword>
<reference evidence="2" key="1">
    <citation type="journal article" date="2014" name="Nat. Genet.">
        <title>Genome and transcriptome of the porcine whipworm Trichuris suis.</title>
        <authorList>
            <person name="Jex A.R."/>
            <person name="Nejsum P."/>
            <person name="Schwarz E.M."/>
            <person name="Hu L."/>
            <person name="Young N.D."/>
            <person name="Hall R.S."/>
            <person name="Korhonen P.K."/>
            <person name="Liao S."/>
            <person name="Thamsborg S."/>
            <person name="Xia J."/>
            <person name="Xu P."/>
            <person name="Wang S."/>
            <person name="Scheerlinck J.P."/>
            <person name="Hofmann A."/>
            <person name="Sternberg P.W."/>
            <person name="Wang J."/>
            <person name="Gasser R.B."/>
        </authorList>
    </citation>
    <scope>NUCLEOTIDE SEQUENCE [LARGE SCALE GENOMIC DNA]</scope>
    <source>
        <strain evidence="2">DCEP-RM93F</strain>
    </source>
</reference>
<dbReference type="EMBL" id="KL367477">
    <property type="protein sequence ID" value="KFD72513.1"/>
    <property type="molecule type" value="Genomic_DNA"/>
</dbReference>
<feature type="transmembrane region" description="Helical" evidence="1">
    <location>
        <begin position="83"/>
        <end position="103"/>
    </location>
</feature>
<name>A0A085NSR7_9BILA</name>
<keyword evidence="1" id="KW-0812">Transmembrane</keyword>
<keyword evidence="1" id="KW-0472">Membrane</keyword>
<evidence type="ECO:0000313" key="2">
    <source>
        <dbReference type="EMBL" id="KFD72513.1"/>
    </source>
</evidence>
<feature type="transmembrane region" description="Helical" evidence="1">
    <location>
        <begin position="21"/>
        <end position="39"/>
    </location>
</feature>